<gene>
    <name evidence="1" type="ORF">CS063_10440</name>
</gene>
<keyword evidence="2" id="KW-1185">Reference proteome</keyword>
<evidence type="ECO:0000313" key="1">
    <source>
        <dbReference type="EMBL" id="PHV70520.1"/>
    </source>
</evidence>
<sequence>MESLLFNQLDVSEETKKAVQDMGFEEATPIQAKAIPVILKGNDVIAQAPTGTGKTCAFGIPAIEGIDSNDDRVQVLILCPTRELVIQTTEELKALSKYKEGVRSLPIYGGQQIDRQITGLKKKPQIIIGTPGRVMDHLRRKTLRLENLKMLILDEADEMLNMGFREDIDIILESVPGNRQFVLFSATLPKAILDIADKYQTNTVKINVVHKELTVPTVEQFYLEVRESNKVEVLSRLIDANNFKLSVVFCNTKKRVDDLCKDLQARGYSAEALHGDMKQLQRDSVMNRFRNGFVDILIATDVAARGIDVDDVDAVFNYDLPSDEEYYVHRIGRTGRAKREGASFSFAAGREMNKLRDIQRYTKSKIKLMKPPTIEDIEENILSGILGEVKEVLQDGKLNKYMKYIEQMLEELDDVETDTYPTSVEVAAAFLKLSMKNAVMGSSKDVNIDELSRNRTSNLDSYEDSNMVRLFINVGKKDHLTASELIKFIAAHTTIKGKQIGRIDLLDKFSFFEIPKVTLGEAMANLVDQELKGRRVNLEVANKKQGNSGKDRGGKRDRR</sequence>
<proteinExistence type="predicted"/>
<keyword evidence="1" id="KW-0347">Helicase</keyword>
<evidence type="ECO:0000313" key="2">
    <source>
        <dbReference type="Proteomes" id="UP000224460"/>
    </source>
</evidence>
<protein>
    <submittedName>
        <fullName evidence="1">RNA helicase</fullName>
    </submittedName>
</protein>
<reference evidence="1" key="1">
    <citation type="submission" date="2017-10" db="EMBL/GenBank/DDBJ databases">
        <title>Genome sequence of cellulolytic Lachnospiraceae bacterium XHS1971 isolated from hotspring sediment.</title>
        <authorList>
            <person name="Vasudevan G."/>
            <person name="Joshi A.J."/>
            <person name="Hivarkar S."/>
            <person name="Lanjekar V.B."/>
            <person name="Dhakephalkar P.K."/>
            <person name="Dagar S."/>
        </authorList>
    </citation>
    <scope>NUCLEOTIDE SEQUENCE</scope>
    <source>
        <strain evidence="1">XHS1971</strain>
    </source>
</reference>
<keyword evidence="1" id="KW-0547">Nucleotide-binding</keyword>
<accession>A0AC61DC94</accession>
<comment type="caution">
    <text evidence="1">The sequence shown here is derived from an EMBL/GenBank/DDBJ whole genome shotgun (WGS) entry which is preliminary data.</text>
</comment>
<organism evidence="1 2">
    <name type="scientific">Sporanaerobium hydrogeniformans</name>
    <dbReference type="NCBI Taxonomy" id="3072179"/>
    <lineage>
        <taxon>Bacteria</taxon>
        <taxon>Bacillati</taxon>
        <taxon>Bacillota</taxon>
        <taxon>Clostridia</taxon>
        <taxon>Lachnospirales</taxon>
        <taxon>Lachnospiraceae</taxon>
        <taxon>Sporanaerobium</taxon>
    </lineage>
</organism>
<keyword evidence="1" id="KW-0378">Hydrolase</keyword>
<keyword evidence="1" id="KW-0067">ATP-binding</keyword>
<dbReference type="Proteomes" id="UP000224460">
    <property type="component" value="Unassembled WGS sequence"/>
</dbReference>
<dbReference type="EMBL" id="PEDL01000010">
    <property type="protein sequence ID" value="PHV70520.1"/>
    <property type="molecule type" value="Genomic_DNA"/>
</dbReference>
<name>A0AC61DC94_9FIRM</name>